<dbReference type="RefSeq" id="WP_377058148.1">
    <property type="nucleotide sequence ID" value="NZ_JBHLUU010000032.1"/>
</dbReference>
<dbReference type="EMBL" id="JBHLUU010000032">
    <property type="protein sequence ID" value="MFC0475780.1"/>
    <property type="molecule type" value="Genomic_DNA"/>
</dbReference>
<comment type="similarity">
    <text evidence="1">Belongs to the DprA/Smf family.</text>
</comment>
<name>A0ABV6KS99_9BACI</name>
<dbReference type="Gene3D" id="3.40.50.450">
    <property type="match status" value="1"/>
</dbReference>
<reference evidence="3 4" key="1">
    <citation type="submission" date="2024-09" db="EMBL/GenBank/DDBJ databases">
        <authorList>
            <person name="Sun Q."/>
            <person name="Mori K."/>
        </authorList>
    </citation>
    <scope>NUCLEOTIDE SEQUENCE [LARGE SCALE GENOMIC DNA]</scope>
    <source>
        <strain evidence="3 4">CGMCC 1.9126</strain>
    </source>
</reference>
<proteinExistence type="inferred from homology"/>
<keyword evidence="4" id="KW-1185">Reference proteome</keyword>
<dbReference type="InterPro" id="IPR003488">
    <property type="entry name" value="DprA"/>
</dbReference>
<dbReference type="InterPro" id="IPR057666">
    <property type="entry name" value="DrpA_SLOG"/>
</dbReference>
<dbReference type="PANTHER" id="PTHR43022:SF1">
    <property type="entry name" value="PROTEIN SMF"/>
    <property type="match status" value="1"/>
</dbReference>
<evidence type="ECO:0000256" key="1">
    <source>
        <dbReference type="ARBA" id="ARBA00006525"/>
    </source>
</evidence>
<dbReference type="Proteomes" id="UP001589738">
    <property type="component" value="Unassembled WGS sequence"/>
</dbReference>
<dbReference type="Pfam" id="PF02481">
    <property type="entry name" value="DNA_processg_A"/>
    <property type="match status" value="1"/>
</dbReference>
<accession>A0ABV6KS99</accession>
<sequence length="350" mass="39072">MDKYWIWLATLKYIGPVMQKNLYAYFNGDLKRIYLSTQEDLNGVPGITTRMIQQIMDNKSFEKVDSISRTIEEKGIGLLPITDERYPEIAKTCGESPILLYFKGRLQKFERSIGVVGARRCTEYGKKVAKEIGKELAKRDIVVVSGFAKGIDSYSQAACMKAGGKTISFLGSGVDICYPTEQRKLYDELIESGSVFLSKYPPGTSVKQPQFIERNALISAWSNEVIIVEAGVKSGALWTAKFAERQKREVYAVPHPIYSLEGQGCNQLLVKGKRPYIGVESVFQENTSVDPKSAIKPDANSVLLEKIPQSVSISKLKQILGSEYGDLEEQLFSLELEGKLIIRGDLVVRT</sequence>
<dbReference type="SUPFAM" id="SSF47781">
    <property type="entry name" value="RuvA domain 2-like"/>
    <property type="match status" value="1"/>
</dbReference>
<evidence type="ECO:0000259" key="2">
    <source>
        <dbReference type="Pfam" id="PF02481"/>
    </source>
</evidence>
<dbReference type="SUPFAM" id="SSF102405">
    <property type="entry name" value="MCP/YpsA-like"/>
    <property type="match status" value="1"/>
</dbReference>
<organism evidence="3 4">
    <name type="scientific">Robertmurraya beringensis</name>
    <dbReference type="NCBI Taxonomy" id="641660"/>
    <lineage>
        <taxon>Bacteria</taxon>
        <taxon>Bacillati</taxon>
        <taxon>Bacillota</taxon>
        <taxon>Bacilli</taxon>
        <taxon>Bacillales</taxon>
        <taxon>Bacillaceae</taxon>
        <taxon>Robertmurraya</taxon>
    </lineage>
</organism>
<gene>
    <name evidence="3" type="primary">dprA</name>
    <name evidence="3" type="ORF">ACFFHF_11050</name>
</gene>
<evidence type="ECO:0000313" key="3">
    <source>
        <dbReference type="EMBL" id="MFC0475780.1"/>
    </source>
</evidence>
<feature type="domain" description="Smf/DprA SLOG" evidence="2">
    <location>
        <begin position="79"/>
        <end position="284"/>
    </location>
</feature>
<dbReference type="InterPro" id="IPR010994">
    <property type="entry name" value="RuvA_2-like"/>
</dbReference>
<dbReference type="NCBIfam" id="TIGR00732">
    <property type="entry name" value="dprA"/>
    <property type="match status" value="1"/>
</dbReference>
<evidence type="ECO:0000313" key="4">
    <source>
        <dbReference type="Proteomes" id="UP001589738"/>
    </source>
</evidence>
<protein>
    <submittedName>
        <fullName evidence="3">DNA-processing protein DprA</fullName>
    </submittedName>
</protein>
<dbReference type="PANTHER" id="PTHR43022">
    <property type="entry name" value="PROTEIN SMF"/>
    <property type="match status" value="1"/>
</dbReference>
<comment type="caution">
    <text evidence="3">The sequence shown here is derived from an EMBL/GenBank/DDBJ whole genome shotgun (WGS) entry which is preliminary data.</text>
</comment>